<evidence type="ECO:0000313" key="4">
    <source>
        <dbReference type="EMBL" id="MDT0393572.1"/>
    </source>
</evidence>
<feature type="domain" description="Carrier" evidence="3">
    <location>
        <begin position="15"/>
        <end position="90"/>
    </location>
</feature>
<reference evidence="5" key="1">
    <citation type="submission" date="2023-07" db="EMBL/GenBank/DDBJ databases">
        <title>30 novel species of actinomycetes from the DSMZ collection.</title>
        <authorList>
            <person name="Nouioui I."/>
        </authorList>
    </citation>
    <scope>NUCLEOTIDE SEQUENCE [LARGE SCALE GENOMIC DNA]</scope>
    <source>
        <strain evidence="5">DSM 41636</strain>
    </source>
</reference>
<name>A0ABU2PN34_9ACTN</name>
<comment type="caution">
    <text evidence="4">The sequence shown here is derived from an EMBL/GenBank/DDBJ whole genome shotgun (WGS) entry which is preliminary data.</text>
</comment>
<evidence type="ECO:0000256" key="1">
    <source>
        <dbReference type="ARBA" id="ARBA00022450"/>
    </source>
</evidence>
<dbReference type="PANTHER" id="PTHR45527:SF1">
    <property type="entry name" value="FATTY ACID SYNTHASE"/>
    <property type="match status" value="1"/>
</dbReference>
<dbReference type="RefSeq" id="WP_311641015.1">
    <property type="nucleotide sequence ID" value="NZ_JAVRFA010000002.1"/>
</dbReference>
<keyword evidence="1" id="KW-0596">Phosphopantetheine</keyword>
<evidence type="ECO:0000313" key="5">
    <source>
        <dbReference type="Proteomes" id="UP001183881"/>
    </source>
</evidence>
<keyword evidence="5" id="KW-1185">Reference proteome</keyword>
<sequence length="113" mass="12473">MTESVEDAAGARRTTPRTRHEEILLGMWQDVLGQSDMSVEDDFFVRGGNSLHVIRLISRLSEQTGVDFPLQFVHDYPTVAEGAARLDVLAAKSGGVLTEDSVAGEFRRSHGDW</sequence>
<dbReference type="Pfam" id="PF00550">
    <property type="entry name" value="PP-binding"/>
    <property type="match status" value="1"/>
</dbReference>
<dbReference type="SUPFAM" id="SSF47336">
    <property type="entry name" value="ACP-like"/>
    <property type="match status" value="1"/>
</dbReference>
<evidence type="ECO:0000256" key="2">
    <source>
        <dbReference type="ARBA" id="ARBA00022553"/>
    </source>
</evidence>
<dbReference type="Gene3D" id="1.10.1200.10">
    <property type="entry name" value="ACP-like"/>
    <property type="match status" value="1"/>
</dbReference>
<organism evidence="4 5">
    <name type="scientific">Streptomyces edwardsiae</name>
    <dbReference type="NCBI Taxonomy" id="3075527"/>
    <lineage>
        <taxon>Bacteria</taxon>
        <taxon>Bacillati</taxon>
        <taxon>Actinomycetota</taxon>
        <taxon>Actinomycetes</taxon>
        <taxon>Kitasatosporales</taxon>
        <taxon>Streptomycetaceae</taxon>
        <taxon>Streptomyces</taxon>
    </lineage>
</organism>
<dbReference type="EMBL" id="JAVRFA010000002">
    <property type="protein sequence ID" value="MDT0393572.1"/>
    <property type="molecule type" value="Genomic_DNA"/>
</dbReference>
<accession>A0ABU2PN34</accession>
<keyword evidence="2" id="KW-0597">Phosphoprotein</keyword>
<dbReference type="PROSITE" id="PS50075">
    <property type="entry name" value="CARRIER"/>
    <property type="match status" value="1"/>
</dbReference>
<protein>
    <submittedName>
        <fullName evidence="4">Phosphopantetheine-binding protein</fullName>
    </submittedName>
</protein>
<proteinExistence type="predicted"/>
<dbReference type="Proteomes" id="UP001183881">
    <property type="component" value="Unassembled WGS sequence"/>
</dbReference>
<dbReference type="InterPro" id="IPR020806">
    <property type="entry name" value="PKS_PP-bd"/>
</dbReference>
<dbReference type="InterPro" id="IPR036736">
    <property type="entry name" value="ACP-like_sf"/>
</dbReference>
<dbReference type="InterPro" id="IPR009081">
    <property type="entry name" value="PP-bd_ACP"/>
</dbReference>
<evidence type="ECO:0000259" key="3">
    <source>
        <dbReference type="PROSITE" id="PS50075"/>
    </source>
</evidence>
<dbReference type="PANTHER" id="PTHR45527">
    <property type="entry name" value="NONRIBOSOMAL PEPTIDE SYNTHETASE"/>
    <property type="match status" value="1"/>
</dbReference>
<gene>
    <name evidence="4" type="ORF">RM705_02445</name>
</gene>
<dbReference type="SMART" id="SM00823">
    <property type="entry name" value="PKS_PP"/>
    <property type="match status" value="1"/>
</dbReference>